<feature type="transmembrane region" description="Helical" evidence="1">
    <location>
        <begin position="102"/>
        <end position="122"/>
    </location>
</feature>
<dbReference type="Gene3D" id="3.40.50.1820">
    <property type="entry name" value="alpha/beta hydrolase"/>
    <property type="match status" value="1"/>
</dbReference>
<feature type="transmembrane region" description="Helical" evidence="1">
    <location>
        <begin position="12"/>
        <end position="31"/>
    </location>
</feature>
<keyword evidence="1" id="KW-1133">Transmembrane helix</keyword>
<proteinExistence type="predicted"/>
<protein>
    <submittedName>
        <fullName evidence="2">Esterase family protein</fullName>
    </submittedName>
</protein>
<dbReference type="GO" id="GO:0016747">
    <property type="term" value="F:acyltransferase activity, transferring groups other than amino-acyl groups"/>
    <property type="evidence" value="ECO:0007669"/>
    <property type="project" value="TreeGrafter"/>
</dbReference>
<keyword evidence="1" id="KW-0472">Membrane</keyword>
<dbReference type="PANTHER" id="PTHR48098:SF1">
    <property type="entry name" value="DIACYLGLYCEROL ACYLTRANSFERASE_MYCOLYLTRANSFERASE AG85A"/>
    <property type="match status" value="1"/>
</dbReference>
<dbReference type="InterPro" id="IPR000801">
    <property type="entry name" value="Esterase-like"/>
</dbReference>
<dbReference type="SUPFAM" id="SSF53474">
    <property type="entry name" value="alpha/beta-Hydrolases"/>
    <property type="match status" value="1"/>
</dbReference>
<dbReference type="Pfam" id="PF00756">
    <property type="entry name" value="Esterase"/>
    <property type="match status" value="1"/>
</dbReference>
<dbReference type="InterPro" id="IPR050583">
    <property type="entry name" value="Mycobacterial_A85_antigen"/>
</dbReference>
<reference evidence="2" key="1">
    <citation type="submission" date="2022-07" db="EMBL/GenBank/DDBJ databases">
        <authorList>
            <person name="Wu T."/>
        </authorList>
    </citation>
    <scope>NUCLEOTIDE SEQUENCE</scope>
    <source>
        <strain evidence="2">SD-1</strain>
        <plasmid evidence="2">unnamed1</plasmid>
    </source>
</reference>
<geneLocation type="plasmid" evidence="2 3">
    <name>unnamed1</name>
</geneLocation>
<evidence type="ECO:0000313" key="3">
    <source>
        <dbReference type="Proteomes" id="UP001163293"/>
    </source>
</evidence>
<dbReference type="PANTHER" id="PTHR48098">
    <property type="entry name" value="ENTEROCHELIN ESTERASE-RELATED"/>
    <property type="match status" value="1"/>
</dbReference>
<evidence type="ECO:0000256" key="1">
    <source>
        <dbReference type="SAM" id="Phobius"/>
    </source>
</evidence>
<name>A0AAX3EQA3_PAEUR</name>
<dbReference type="RefSeq" id="WP_168529337.1">
    <property type="nucleotide sequence ID" value="NZ_CP101181.1"/>
</dbReference>
<keyword evidence="2" id="KW-0614">Plasmid</keyword>
<feature type="transmembrane region" description="Helical" evidence="1">
    <location>
        <begin position="72"/>
        <end position="90"/>
    </location>
</feature>
<dbReference type="Proteomes" id="UP001163293">
    <property type="component" value="Plasmid unnamed1"/>
</dbReference>
<feature type="transmembrane region" description="Helical" evidence="1">
    <location>
        <begin position="43"/>
        <end position="66"/>
    </location>
</feature>
<accession>A0AAX3EQA3</accession>
<keyword evidence="1" id="KW-0812">Transmembrane</keyword>
<keyword evidence="3" id="KW-1185">Reference proteome</keyword>
<sequence length="432" mass="46050">MDFIADISLVQGPVLWCAWTAGAAGGLYLLWGRGVRWALRAVIAVLLAAAVVAAVHWFLVYVFYIFPGTLPWEIMAWSVAGVGALLLWLVRLRGPRWRGKAAATAALLGVLLLSAVQINAYFGLNRTVGDLLGTAVARIQPLETGLMRQPGGHAPTNLDNWTSPGNLPSVGLLRKAAIPGPRSGLNMREAFIYLPPAYRGTQRPALPVLVLFSGQPGGPADWLTGGALRSQLDRFAAAHNGLAPVVVVVDPNGSANGNTMCMDSRIAQADTFLSQDVPAWISQTLDVDNDPRQWAVGGFSFGATCAVQMGTRHPDLYPSVLAFASEQEPALAKERQKTIDVSFGGDTASFEAQTPLQLMKQGNFAGKTAYFAAGAKDPEFLGYMEVLSAAAGEAGFMIETREIANTGHSWDMASRALPGALDFMAARWGISQ</sequence>
<dbReference type="InterPro" id="IPR029058">
    <property type="entry name" value="AB_hydrolase_fold"/>
</dbReference>
<gene>
    <name evidence="2" type="ORF">NL394_22640</name>
</gene>
<dbReference type="EMBL" id="CP101186">
    <property type="protein sequence ID" value="UYV99931.1"/>
    <property type="molecule type" value="Genomic_DNA"/>
</dbReference>
<evidence type="ECO:0000313" key="2">
    <source>
        <dbReference type="EMBL" id="UYV99931.1"/>
    </source>
</evidence>
<dbReference type="AlphaFoldDB" id="A0AAX3EQA3"/>
<organism evidence="2 3">
    <name type="scientific">Paenarthrobacter ureafaciens</name>
    <dbReference type="NCBI Taxonomy" id="37931"/>
    <lineage>
        <taxon>Bacteria</taxon>
        <taxon>Bacillati</taxon>
        <taxon>Actinomycetota</taxon>
        <taxon>Actinomycetes</taxon>
        <taxon>Micrococcales</taxon>
        <taxon>Micrococcaceae</taxon>
        <taxon>Paenarthrobacter</taxon>
    </lineage>
</organism>